<dbReference type="Gene3D" id="2.60.120.10">
    <property type="entry name" value="Jelly Rolls"/>
    <property type="match status" value="1"/>
</dbReference>
<dbReference type="eggNOG" id="COG2207">
    <property type="taxonomic scope" value="Bacteria"/>
</dbReference>
<evidence type="ECO:0000313" key="6">
    <source>
        <dbReference type="EMBL" id="SAI69908.1"/>
    </source>
</evidence>
<dbReference type="PANTHER" id="PTHR11019:SF199">
    <property type="entry name" value="HTH-TYPE TRANSCRIPTIONAL REGULATOR NIMR"/>
    <property type="match status" value="1"/>
</dbReference>
<feature type="domain" description="HTH araC/xylS-type" evidence="5">
    <location>
        <begin position="161"/>
        <end position="258"/>
    </location>
</feature>
<evidence type="ECO:0000259" key="5">
    <source>
        <dbReference type="PROSITE" id="PS01124"/>
    </source>
</evidence>
<dbReference type="GO" id="GO:0003700">
    <property type="term" value="F:DNA-binding transcription factor activity"/>
    <property type="evidence" value="ECO:0007669"/>
    <property type="project" value="InterPro"/>
</dbReference>
<dbReference type="InterPro" id="IPR018060">
    <property type="entry name" value="HTH_AraC"/>
</dbReference>
<keyword evidence="4" id="KW-0804">Transcription</keyword>
<dbReference type="PROSITE" id="PS01124">
    <property type="entry name" value="HTH_ARAC_FAMILY_2"/>
    <property type="match status" value="1"/>
</dbReference>
<dbReference type="STRING" id="123899.SAMEA3906487_01982"/>
<name>A0A157PL52_9BORD</name>
<evidence type="ECO:0000256" key="1">
    <source>
        <dbReference type="ARBA" id="ARBA00022491"/>
    </source>
</evidence>
<dbReference type="SUPFAM" id="SSF46689">
    <property type="entry name" value="Homeodomain-like"/>
    <property type="match status" value="1"/>
</dbReference>
<dbReference type="SUPFAM" id="SSF51182">
    <property type="entry name" value="RmlC-like cupins"/>
    <property type="match status" value="1"/>
</dbReference>
<dbReference type="AlphaFoldDB" id="A0A157PL52"/>
<dbReference type="FunFam" id="1.10.10.60:FF:000132">
    <property type="entry name" value="AraC family transcriptional regulator"/>
    <property type="match status" value="1"/>
</dbReference>
<organism evidence="6 7">
    <name type="scientific">Bordetella trematum</name>
    <dbReference type="NCBI Taxonomy" id="123899"/>
    <lineage>
        <taxon>Bacteria</taxon>
        <taxon>Pseudomonadati</taxon>
        <taxon>Pseudomonadota</taxon>
        <taxon>Betaproteobacteria</taxon>
        <taxon>Burkholderiales</taxon>
        <taxon>Alcaligenaceae</taxon>
        <taxon>Bordetella</taxon>
    </lineage>
</organism>
<evidence type="ECO:0000256" key="3">
    <source>
        <dbReference type="ARBA" id="ARBA00023125"/>
    </source>
</evidence>
<dbReference type="PANTHER" id="PTHR11019">
    <property type="entry name" value="HTH-TYPE TRANSCRIPTIONAL REGULATOR NIMR"/>
    <property type="match status" value="1"/>
</dbReference>
<keyword evidence="7" id="KW-1185">Reference proteome</keyword>
<sequence length="263" mass="28882">MSFHAPDRSDLHHIDRPVVATGIAMVTGGEEAPPHRHHKAQVLYTLSGVITCETEAGMWLVPAGCAIWIPGGMRHRAGASDTVQGYVLFIEPDTVDGLPQGCTSLAVSPLLRALIEQSARLPKLYAHHGPAGRLMAVLLDELAAAPQEALHLPWPADDRLRRLTQAIIDDPAQPLTLAQWAPRIGMSERNLSRQFRQQTGMSLGRWRRQWHIIASLQRLTAGQTVQTVAFDLGYDSASAFVTMFKKAMGQPPMRFLAQRPQAA</sequence>
<dbReference type="KEGG" id="btrm:SAMEA390648701982"/>
<dbReference type="SMART" id="SM00342">
    <property type="entry name" value="HTH_ARAC"/>
    <property type="match status" value="1"/>
</dbReference>
<dbReference type="Gene3D" id="1.10.10.60">
    <property type="entry name" value="Homeodomain-like"/>
    <property type="match status" value="2"/>
</dbReference>
<proteinExistence type="predicted"/>
<dbReference type="CDD" id="cd06124">
    <property type="entry name" value="cupin_NimR-like_N"/>
    <property type="match status" value="1"/>
</dbReference>
<keyword evidence="2" id="KW-0805">Transcription regulation</keyword>
<dbReference type="EMBL" id="LT546645">
    <property type="protein sequence ID" value="SAI69908.1"/>
    <property type="molecule type" value="Genomic_DNA"/>
</dbReference>
<dbReference type="Proteomes" id="UP000076825">
    <property type="component" value="Chromosome 1"/>
</dbReference>
<dbReference type="OrthoDB" id="2536004at2"/>
<accession>A0A157PL52</accession>
<keyword evidence="3" id="KW-0238">DNA-binding</keyword>
<dbReference type="InterPro" id="IPR003313">
    <property type="entry name" value="AraC-bd"/>
</dbReference>
<reference evidence="6 7" key="1">
    <citation type="submission" date="2016-04" db="EMBL/GenBank/DDBJ databases">
        <authorList>
            <consortium name="Pathogen Informatics"/>
        </authorList>
    </citation>
    <scope>NUCLEOTIDE SEQUENCE [LARGE SCALE GENOMIC DNA]</scope>
    <source>
        <strain evidence="6 7">H044680328</strain>
    </source>
</reference>
<dbReference type="InterPro" id="IPR009057">
    <property type="entry name" value="Homeodomain-like_sf"/>
</dbReference>
<dbReference type="GO" id="GO:0043565">
    <property type="term" value="F:sequence-specific DNA binding"/>
    <property type="evidence" value="ECO:0007669"/>
    <property type="project" value="InterPro"/>
</dbReference>
<dbReference type="Pfam" id="PF12833">
    <property type="entry name" value="HTH_18"/>
    <property type="match status" value="1"/>
</dbReference>
<keyword evidence="1" id="KW-0678">Repressor</keyword>
<protein>
    <submittedName>
        <fullName evidence="6">Transcriptional regulator</fullName>
    </submittedName>
</protein>
<dbReference type="InterPro" id="IPR014710">
    <property type="entry name" value="RmlC-like_jellyroll"/>
</dbReference>
<evidence type="ECO:0000256" key="2">
    <source>
        <dbReference type="ARBA" id="ARBA00023015"/>
    </source>
</evidence>
<evidence type="ECO:0000256" key="4">
    <source>
        <dbReference type="ARBA" id="ARBA00023163"/>
    </source>
</evidence>
<dbReference type="Pfam" id="PF02311">
    <property type="entry name" value="AraC_binding"/>
    <property type="match status" value="1"/>
</dbReference>
<evidence type="ECO:0000313" key="7">
    <source>
        <dbReference type="Proteomes" id="UP000076825"/>
    </source>
</evidence>
<dbReference type="InterPro" id="IPR011051">
    <property type="entry name" value="RmlC_Cupin_sf"/>
</dbReference>
<gene>
    <name evidence="6" type="primary">ripA_6</name>
    <name evidence="6" type="ORF">SAMEA3906487_01982</name>
</gene>
<dbReference type="PATRIC" id="fig|123899.6.peg.1974"/>